<dbReference type="PANTHER" id="PTHR23236:SF11">
    <property type="entry name" value="EUKARYOTIC TRANSLATION INITIATION FACTOR 4H"/>
    <property type="match status" value="1"/>
</dbReference>
<comment type="caution">
    <text evidence="5">The sequence shown here is derived from an EMBL/GenBank/DDBJ whole genome shotgun (WGS) entry which is preliminary data.</text>
</comment>
<dbReference type="PANTHER" id="PTHR23236">
    <property type="entry name" value="EUKARYOTIC TRANSLATION INITIATION FACTOR 4B/4H"/>
    <property type="match status" value="1"/>
</dbReference>
<dbReference type="Gene3D" id="3.30.70.330">
    <property type="match status" value="1"/>
</dbReference>
<keyword evidence="8" id="KW-1185">Reference proteome</keyword>
<feature type="domain" description="RRM" evidence="4">
    <location>
        <begin position="41"/>
        <end position="118"/>
    </location>
</feature>
<evidence type="ECO:0000313" key="5">
    <source>
        <dbReference type="EMBL" id="CAF0985848.1"/>
    </source>
</evidence>
<feature type="compositionally biased region" description="Polar residues" evidence="3">
    <location>
        <begin position="299"/>
        <end position="318"/>
    </location>
</feature>
<feature type="region of interest" description="Disordered" evidence="3">
    <location>
        <begin position="290"/>
        <end position="346"/>
    </location>
</feature>
<gene>
    <name evidence="6" type="ORF">JXQ802_LOCUS17149</name>
    <name evidence="5" type="ORF">PYM288_LOCUS13858</name>
</gene>
<dbReference type="GO" id="GO:0003723">
    <property type="term" value="F:RNA binding"/>
    <property type="evidence" value="ECO:0007669"/>
    <property type="project" value="UniProtKB-UniRule"/>
</dbReference>
<dbReference type="Proteomes" id="UP000663854">
    <property type="component" value="Unassembled WGS sequence"/>
</dbReference>
<evidence type="ECO:0000256" key="3">
    <source>
        <dbReference type="SAM" id="MobiDB-lite"/>
    </source>
</evidence>
<evidence type="ECO:0000313" key="6">
    <source>
        <dbReference type="EMBL" id="CAF1060607.1"/>
    </source>
</evidence>
<evidence type="ECO:0000259" key="4">
    <source>
        <dbReference type="PROSITE" id="PS50102"/>
    </source>
</evidence>
<feature type="region of interest" description="Disordered" evidence="3">
    <location>
        <begin position="474"/>
        <end position="511"/>
    </location>
</feature>
<dbReference type="Proteomes" id="UP000663870">
    <property type="component" value="Unassembled WGS sequence"/>
</dbReference>
<dbReference type="InterPro" id="IPR012677">
    <property type="entry name" value="Nucleotide-bd_a/b_plait_sf"/>
</dbReference>
<feature type="compositionally biased region" description="Low complexity" evidence="3">
    <location>
        <begin position="326"/>
        <end position="341"/>
    </location>
</feature>
<feature type="region of interest" description="Disordered" evidence="3">
    <location>
        <begin position="366"/>
        <end position="462"/>
    </location>
</feature>
<feature type="compositionally biased region" description="Polar residues" evidence="3">
    <location>
        <begin position="367"/>
        <end position="381"/>
    </location>
</feature>
<evidence type="ECO:0000313" key="7">
    <source>
        <dbReference type="Proteomes" id="UP000663854"/>
    </source>
</evidence>
<feature type="region of interest" description="Disordered" evidence="3">
    <location>
        <begin position="1"/>
        <end position="33"/>
    </location>
</feature>
<sequence>MHGRDLRRNHGGNYNHYGYQNRNNKRSGPARNHVIPSEPPYTAYIGNAPDTMVQGDFEHHLFVGLKVKQVRLIRDRQTDRFRGFAYVDFEDADSLRSAIALDGTCVNDQPIRIDVASRTLGATKSEGFRNKSGFESRNSPRQQSSGQNNNNNNRSGGGFRHDGQDHNKQKISQDIDDGCYGNGYNDDYYDQNNSNERKSQVDKEQPSSTSRKVSDDVFITSDLLTSNDNENYEHNNIKQDLTSMTKQQTRNWADCPIDDSVVETSSSSNVKNILTSDDVDDIQFVCDKTSKLPTPSRLMGNQSIRGRNSRGLQSSQISNDERRYYDQMSSSSSYPNQSQQYYHHHHNSQIQLPPVHIGLSYHHDRNQTSLGSRQKSNFNNRNYRDEQSNRDGKCLTSTTNDNSLHDTDMSTISSENRPRLNLLPRSQKVSSSSDDKSSVEPSTRNASIFGCGKPRDEHDPKLAELNKHIEEIVEKEQHLSRTTSTTSNESTSSVTKPVRILTARSESSTDH</sequence>
<feature type="compositionally biased region" description="Basic and acidic residues" evidence="3">
    <location>
        <begin position="382"/>
        <end position="393"/>
    </location>
</feature>
<evidence type="ECO:0000256" key="2">
    <source>
        <dbReference type="PROSITE-ProRule" id="PRU00176"/>
    </source>
</evidence>
<evidence type="ECO:0000256" key="1">
    <source>
        <dbReference type="ARBA" id="ARBA00022884"/>
    </source>
</evidence>
<name>A0A814FPS8_9BILA</name>
<feature type="region of interest" description="Disordered" evidence="3">
    <location>
        <begin position="124"/>
        <end position="214"/>
    </location>
</feature>
<feature type="compositionally biased region" description="Basic and acidic residues" evidence="3">
    <location>
        <begin position="453"/>
        <end position="462"/>
    </location>
</feature>
<accession>A0A814FPS8</accession>
<feature type="compositionally biased region" description="Low complexity" evidence="3">
    <location>
        <begin position="178"/>
        <end position="193"/>
    </location>
</feature>
<feature type="compositionally biased region" description="Basic and acidic residues" evidence="3">
    <location>
        <begin position="159"/>
        <end position="173"/>
    </location>
</feature>
<dbReference type="Pfam" id="PF00076">
    <property type="entry name" value="RRM_1"/>
    <property type="match status" value="1"/>
</dbReference>
<dbReference type="PROSITE" id="PS50102">
    <property type="entry name" value="RRM"/>
    <property type="match status" value="1"/>
</dbReference>
<keyword evidence="1 2" id="KW-0694">RNA-binding</keyword>
<reference evidence="5" key="1">
    <citation type="submission" date="2021-02" db="EMBL/GenBank/DDBJ databases">
        <authorList>
            <person name="Nowell W R."/>
        </authorList>
    </citation>
    <scope>NUCLEOTIDE SEQUENCE</scope>
</reference>
<proteinExistence type="predicted"/>
<dbReference type="AlphaFoldDB" id="A0A814FPS8"/>
<dbReference type="EMBL" id="CAJNOH010000289">
    <property type="protein sequence ID" value="CAF0985848.1"/>
    <property type="molecule type" value="Genomic_DNA"/>
</dbReference>
<dbReference type="SUPFAM" id="SSF54928">
    <property type="entry name" value="RNA-binding domain, RBD"/>
    <property type="match status" value="1"/>
</dbReference>
<evidence type="ECO:0000313" key="8">
    <source>
        <dbReference type="Proteomes" id="UP000663870"/>
    </source>
</evidence>
<dbReference type="InterPro" id="IPR035979">
    <property type="entry name" value="RBD_domain_sf"/>
</dbReference>
<organism evidence="5 7">
    <name type="scientific">Rotaria sordida</name>
    <dbReference type="NCBI Taxonomy" id="392033"/>
    <lineage>
        <taxon>Eukaryota</taxon>
        <taxon>Metazoa</taxon>
        <taxon>Spiralia</taxon>
        <taxon>Gnathifera</taxon>
        <taxon>Rotifera</taxon>
        <taxon>Eurotatoria</taxon>
        <taxon>Bdelloidea</taxon>
        <taxon>Philodinida</taxon>
        <taxon>Philodinidae</taxon>
        <taxon>Rotaria</taxon>
    </lineage>
</organism>
<protein>
    <recommendedName>
        <fullName evidence="4">RRM domain-containing protein</fullName>
    </recommendedName>
</protein>
<dbReference type="SMART" id="SM00360">
    <property type="entry name" value="RRM"/>
    <property type="match status" value="1"/>
</dbReference>
<feature type="compositionally biased region" description="Low complexity" evidence="3">
    <location>
        <begin position="136"/>
        <end position="154"/>
    </location>
</feature>
<feature type="compositionally biased region" description="Basic and acidic residues" evidence="3">
    <location>
        <begin position="195"/>
        <end position="205"/>
    </location>
</feature>
<dbReference type="EMBL" id="CAJNOL010000429">
    <property type="protein sequence ID" value="CAF1060607.1"/>
    <property type="molecule type" value="Genomic_DNA"/>
</dbReference>
<feature type="compositionally biased region" description="Low complexity" evidence="3">
    <location>
        <begin position="480"/>
        <end position="495"/>
    </location>
</feature>
<dbReference type="InterPro" id="IPR000504">
    <property type="entry name" value="RRM_dom"/>
</dbReference>